<keyword evidence="5 6" id="KW-0472">Membrane</keyword>
<comment type="subcellular location">
    <subcellularLocation>
        <location evidence="1">Cell membrane</location>
        <topology evidence="1">Multi-pass membrane protein</topology>
    </subcellularLocation>
</comment>
<evidence type="ECO:0000259" key="7">
    <source>
        <dbReference type="Pfam" id="PF00482"/>
    </source>
</evidence>
<keyword evidence="2" id="KW-1003">Cell membrane</keyword>
<name>A0A7Y9Z9S1_9MICO</name>
<dbReference type="InterPro" id="IPR018076">
    <property type="entry name" value="T2SS_GspF_dom"/>
</dbReference>
<dbReference type="Proteomes" id="UP000547973">
    <property type="component" value="Unassembled WGS sequence"/>
</dbReference>
<comment type="caution">
    <text evidence="8">The sequence shown here is derived from an EMBL/GenBank/DDBJ whole genome shotgun (WGS) entry which is preliminary data.</text>
</comment>
<proteinExistence type="predicted"/>
<keyword evidence="9" id="KW-1185">Reference proteome</keyword>
<dbReference type="Pfam" id="PF00482">
    <property type="entry name" value="T2SSF"/>
    <property type="match status" value="1"/>
</dbReference>
<feature type="transmembrane region" description="Helical" evidence="6">
    <location>
        <begin position="113"/>
        <end position="142"/>
    </location>
</feature>
<keyword evidence="3 6" id="KW-0812">Transmembrane</keyword>
<evidence type="ECO:0000256" key="2">
    <source>
        <dbReference type="ARBA" id="ARBA00022475"/>
    </source>
</evidence>
<dbReference type="EMBL" id="JACBZO010000001">
    <property type="protein sequence ID" value="NYI40283.1"/>
    <property type="molecule type" value="Genomic_DNA"/>
</dbReference>
<evidence type="ECO:0000256" key="4">
    <source>
        <dbReference type="ARBA" id="ARBA00022989"/>
    </source>
</evidence>
<accession>A0A7Y9Z9S1</accession>
<organism evidence="8 9">
    <name type="scientific">Demequina lutea</name>
    <dbReference type="NCBI Taxonomy" id="431489"/>
    <lineage>
        <taxon>Bacteria</taxon>
        <taxon>Bacillati</taxon>
        <taxon>Actinomycetota</taxon>
        <taxon>Actinomycetes</taxon>
        <taxon>Micrococcales</taxon>
        <taxon>Demequinaceae</taxon>
        <taxon>Demequina</taxon>
    </lineage>
</organism>
<dbReference type="RefSeq" id="WP_062074738.1">
    <property type="nucleotide sequence ID" value="NZ_BBRC01000004.1"/>
</dbReference>
<evidence type="ECO:0000256" key="3">
    <source>
        <dbReference type="ARBA" id="ARBA00022692"/>
    </source>
</evidence>
<dbReference type="Gene3D" id="1.20.81.30">
    <property type="entry name" value="Type II secretion system (T2SS), domain F"/>
    <property type="match status" value="1"/>
</dbReference>
<evidence type="ECO:0000256" key="6">
    <source>
        <dbReference type="SAM" id="Phobius"/>
    </source>
</evidence>
<gene>
    <name evidence="8" type="ORF">BKA03_000402</name>
</gene>
<feature type="domain" description="Type II secretion system protein GspF" evidence="7">
    <location>
        <begin position="11"/>
        <end position="130"/>
    </location>
</feature>
<protein>
    <submittedName>
        <fullName evidence="8">Pilus assembly protein TadC</fullName>
    </submittedName>
</protein>
<evidence type="ECO:0000256" key="5">
    <source>
        <dbReference type="ARBA" id="ARBA00023136"/>
    </source>
</evidence>
<dbReference type="InterPro" id="IPR042094">
    <property type="entry name" value="T2SS_GspF_sf"/>
</dbReference>
<dbReference type="AlphaFoldDB" id="A0A7Y9Z9S1"/>
<dbReference type="GO" id="GO:0005886">
    <property type="term" value="C:plasma membrane"/>
    <property type="evidence" value="ECO:0007669"/>
    <property type="project" value="UniProtKB-SubCell"/>
</dbReference>
<sequence>MSTDTSLVTLCALLAAAVRSGLDVRSALEHVGRVAEGDARALCEVANGLAAGVPWGDAWTIAPPRFWPLGRALGPAWERGSSPVDALDTLADATLAKARASGDMAAAELGVRLSLPLALCLLPAFVLIGVVPLLIAVGGAVVGDVTGGGP</sequence>
<evidence type="ECO:0000313" key="8">
    <source>
        <dbReference type="EMBL" id="NYI40283.1"/>
    </source>
</evidence>
<keyword evidence="4 6" id="KW-1133">Transmembrane helix</keyword>
<reference evidence="8 9" key="1">
    <citation type="submission" date="2020-07" db="EMBL/GenBank/DDBJ databases">
        <title>Sequencing the genomes of 1000 actinobacteria strains.</title>
        <authorList>
            <person name="Klenk H.-P."/>
        </authorList>
    </citation>
    <scope>NUCLEOTIDE SEQUENCE [LARGE SCALE GENOMIC DNA]</scope>
    <source>
        <strain evidence="8 9">DSM 19970</strain>
    </source>
</reference>
<evidence type="ECO:0000256" key="1">
    <source>
        <dbReference type="ARBA" id="ARBA00004651"/>
    </source>
</evidence>
<evidence type="ECO:0000313" key="9">
    <source>
        <dbReference type="Proteomes" id="UP000547973"/>
    </source>
</evidence>